<dbReference type="SUPFAM" id="SSF53822">
    <property type="entry name" value="Periplasmic binding protein-like I"/>
    <property type="match status" value="1"/>
</dbReference>
<gene>
    <name evidence="7" type="ORF">ACFFIA_08630</name>
</gene>
<proteinExistence type="inferred from homology"/>
<reference evidence="7 8" key="1">
    <citation type="submission" date="2024-09" db="EMBL/GenBank/DDBJ databases">
        <authorList>
            <person name="Sun Q."/>
            <person name="Mori K."/>
        </authorList>
    </citation>
    <scope>NUCLEOTIDE SEQUENCE [LARGE SCALE GENOMIC DNA]</scope>
    <source>
        <strain evidence="7 8">TBRC 3947</strain>
    </source>
</reference>
<keyword evidence="3 5" id="KW-0732">Signal</keyword>
<sequence>MVRGIRLTAAVTIGALCATLTACGGDDGGSGSSDPFRIGAVAPLSGPYAAIGTGVKEGLELGAEEVNANGGILGRQVEVQTLDSAGDPARGLAAAQQLVERDKVDFVYPDAFPNVVLAILQYTSARNVLTVTAGATPAITEIDKYPFSFSIGAPFNAYDEQMAAQFKAINATDIGLLVTDDTSGTAFTAVWEKDFPAAGLNIKAVERYSPTATDVTATLQRLRGAGIQAIAFYGAGTQTSAVMQGIEALGWDVPVVAQTASVTGDLATLIPAAVQDQFRAVALRILGRSTPDAVDATFQPFTGKLKSAGPIVSLVGSAVSRDIVLLLKWAYEKAGSTDSAAVRTALESTGASPPDLDLLASPVPAFSATVHNMSATRFPPELLTVIKPSKPLDGTYEILAGS</sequence>
<comment type="caution">
    <text evidence="7">The sequence shown here is derived from an EMBL/GenBank/DDBJ whole genome shotgun (WGS) entry which is preliminary data.</text>
</comment>
<dbReference type="PROSITE" id="PS51257">
    <property type="entry name" value="PROKAR_LIPOPROTEIN"/>
    <property type="match status" value="1"/>
</dbReference>
<dbReference type="InterPro" id="IPR000709">
    <property type="entry name" value="Leu_Ile_Val-bd"/>
</dbReference>
<evidence type="ECO:0000256" key="2">
    <source>
        <dbReference type="ARBA" id="ARBA00022448"/>
    </source>
</evidence>
<evidence type="ECO:0000256" key="1">
    <source>
        <dbReference type="ARBA" id="ARBA00010062"/>
    </source>
</evidence>
<evidence type="ECO:0000256" key="3">
    <source>
        <dbReference type="ARBA" id="ARBA00022729"/>
    </source>
</evidence>
<dbReference type="InterPro" id="IPR051010">
    <property type="entry name" value="BCAA_transport"/>
</dbReference>
<name>A0ABV6LZQ6_9ACTN</name>
<keyword evidence="2" id="KW-0813">Transport</keyword>
<dbReference type="InterPro" id="IPR028082">
    <property type="entry name" value="Peripla_BP_I"/>
</dbReference>
<protein>
    <submittedName>
        <fullName evidence="7">ABC transporter substrate-binding protein</fullName>
    </submittedName>
</protein>
<dbReference type="Pfam" id="PF13458">
    <property type="entry name" value="Peripla_BP_6"/>
    <property type="match status" value="1"/>
</dbReference>
<dbReference type="Gene3D" id="3.40.50.2300">
    <property type="match status" value="2"/>
</dbReference>
<evidence type="ECO:0000259" key="6">
    <source>
        <dbReference type="Pfam" id="PF13458"/>
    </source>
</evidence>
<comment type="similarity">
    <text evidence="1">Belongs to the leucine-binding protein family.</text>
</comment>
<evidence type="ECO:0000313" key="7">
    <source>
        <dbReference type="EMBL" id="MFC0527724.1"/>
    </source>
</evidence>
<evidence type="ECO:0000256" key="4">
    <source>
        <dbReference type="ARBA" id="ARBA00022970"/>
    </source>
</evidence>
<feature type="chain" id="PRO_5046555474" evidence="5">
    <location>
        <begin position="25"/>
        <end position="402"/>
    </location>
</feature>
<dbReference type="RefSeq" id="WP_377248178.1">
    <property type="nucleotide sequence ID" value="NZ_JBHLUH010000009.1"/>
</dbReference>
<keyword evidence="4" id="KW-0029">Amino-acid transport</keyword>
<feature type="domain" description="Leucine-binding protein" evidence="6">
    <location>
        <begin position="36"/>
        <end position="350"/>
    </location>
</feature>
<dbReference type="InterPro" id="IPR028081">
    <property type="entry name" value="Leu-bd"/>
</dbReference>
<dbReference type="EMBL" id="JBHLUH010000009">
    <property type="protein sequence ID" value="MFC0527724.1"/>
    <property type="molecule type" value="Genomic_DNA"/>
</dbReference>
<dbReference type="Proteomes" id="UP001589867">
    <property type="component" value="Unassembled WGS sequence"/>
</dbReference>
<dbReference type="PANTHER" id="PTHR30483">
    <property type="entry name" value="LEUCINE-SPECIFIC-BINDING PROTEIN"/>
    <property type="match status" value="1"/>
</dbReference>
<organism evidence="7 8">
    <name type="scientific">Phytohabitans kaempferiae</name>
    <dbReference type="NCBI Taxonomy" id="1620943"/>
    <lineage>
        <taxon>Bacteria</taxon>
        <taxon>Bacillati</taxon>
        <taxon>Actinomycetota</taxon>
        <taxon>Actinomycetes</taxon>
        <taxon>Micromonosporales</taxon>
        <taxon>Micromonosporaceae</taxon>
    </lineage>
</organism>
<accession>A0ABV6LZQ6</accession>
<dbReference type="PANTHER" id="PTHR30483:SF6">
    <property type="entry name" value="PERIPLASMIC BINDING PROTEIN OF ABC TRANSPORTER FOR NATURAL AMINO ACIDS"/>
    <property type="match status" value="1"/>
</dbReference>
<evidence type="ECO:0000256" key="5">
    <source>
        <dbReference type="SAM" id="SignalP"/>
    </source>
</evidence>
<dbReference type="PRINTS" id="PR00337">
    <property type="entry name" value="LEUILEVALBP"/>
</dbReference>
<keyword evidence="8" id="KW-1185">Reference proteome</keyword>
<feature type="signal peptide" evidence="5">
    <location>
        <begin position="1"/>
        <end position="24"/>
    </location>
</feature>
<evidence type="ECO:0000313" key="8">
    <source>
        <dbReference type="Proteomes" id="UP001589867"/>
    </source>
</evidence>